<accession>A0ABY4QWS8</accession>
<keyword evidence="3" id="KW-1185">Reference proteome</keyword>
<reference evidence="2" key="2">
    <citation type="submission" date="2022-05" db="EMBL/GenBank/DDBJ databases">
        <authorList>
            <person name="Kim J.-S."/>
            <person name="Lee K."/>
            <person name="Suh M."/>
            <person name="Eom M."/>
            <person name="Kim J.-S."/>
            <person name="Kim D.-S."/>
            <person name="Ko S.-H."/>
            <person name="Shin Y."/>
            <person name="Lee J.-S."/>
        </authorList>
    </citation>
    <scope>NUCLEOTIDE SEQUENCE</scope>
    <source>
        <strain evidence="2">N237</strain>
    </source>
</reference>
<gene>
    <name evidence="2" type="ORF">M6D93_16945</name>
</gene>
<dbReference type="RefSeq" id="WP_249771016.1">
    <property type="nucleotide sequence ID" value="NZ_CP097332.1"/>
</dbReference>
<evidence type="ECO:0008006" key="4">
    <source>
        <dbReference type="Google" id="ProtNLM"/>
    </source>
</evidence>
<feature type="region of interest" description="Disordered" evidence="1">
    <location>
        <begin position="24"/>
        <end position="62"/>
    </location>
</feature>
<sequence>MASLNEVGQTDGWRCWLCDESVEPDRSVNDDRGPSIDSFHVSKSSSAKDRKKARGGSGGERLAHRACNTKKGAVAPVIAWPGRLLVADPAPLFAVAERLERKGGREAVGRCPSKGDAEDAADWLVDRFSRLVPDLDVQAQIQPGGGQFLVVLESTRRR</sequence>
<name>A0ABY4QWS8_9ACTN</name>
<feature type="compositionally biased region" description="Basic and acidic residues" evidence="1">
    <location>
        <begin position="24"/>
        <end position="34"/>
    </location>
</feature>
<organism evidence="2 3">
    <name type="scientific">Jatrophihabitans telluris</name>
    <dbReference type="NCBI Taxonomy" id="2038343"/>
    <lineage>
        <taxon>Bacteria</taxon>
        <taxon>Bacillati</taxon>
        <taxon>Actinomycetota</taxon>
        <taxon>Actinomycetes</taxon>
        <taxon>Jatrophihabitantales</taxon>
        <taxon>Jatrophihabitantaceae</taxon>
        <taxon>Jatrophihabitans</taxon>
    </lineage>
</organism>
<evidence type="ECO:0000313" key="3">
    <source>
        <dbReference type="Proteomes" id="UP001056336"/>
    </source>
</evidence>
<dbReference type="EMBL" id="CP097332">
    <property type="protein sequence ID" value="UQX87970.1"/>
    <property type="molecule type" value="Genomic_DNA"/>
</dbReference>
<evidence type="ECO:0000313" key="2">
    <source>
        <dbReference type="EMBL" id="UQX87970.1"/>
    </source>
</evidence>
<proteinExistence type="predicted"/>
<dbReference type="Proteomes" id="UP001056336">
    <property type="component" value="Chromosome"/>
</dbReference>
<protein>
    <recommendedName>
        <fullName evidence="4">HNH endonuclease</fullName>
    </recommendedName>
</protein>
<evidence type="ECO:0000256" key="1">
    <source>
        <dbReference type="SAM" id="MobiDB-lite"/>
    </source>
</evidence>
<reference evidence="2" key="1">
    <citation type="journal article" date="2018" name="Int. J. Syst. Evol. Microbiol.">
        <title>Jatrophihabitans telluris sp. nov., isolated from sediment soil of lava forest wetlands and the emended description of the genus Jatrophihabitans.</title>
        <authorList>
            <person name="Lee K.C."/>
            <person name="Suh M.K."/>
            <person name="Eom M.K."/>
            <person name="Kim K.K."/>
            <person name="Kim J.S."/>
            <person name="Kim D.S."/>
            <person name="Ko S.H."/>
            <person name="Shin Y.K."/>
            <person name="Lee J.S."/>
        </authorList>
    </citation>
    <scope>NUCLEOTIDE SEQUENCE</scope>
    <source>
        <strain evidence="2">N237</strain>
    </source>
</reference>